<dbReference type="OrthoDB" id="1971292at2"/>
<evidence type="ECO:0000256" key="3">
    <source>
        <dbReference type="SAM" id="SignalP"/>
    </source>
</evidence>
<feature type="compositionally biased region" description="Low complexity" evidence="1">
    <location>
        <begin position="531"/>
        <end position="554"/>
    </location>
</feature>
<dbReference type="InterPro" id="IPR045394">
    <property type="entry name" value="Abhydrolase_dom"/>
</dbReference>
<evidence type="ECO:0000256" key="1">
    <source>
        <dbReference type="SAM" id="MobiDB-lite"/>
    </source>
</evidence>
<feature type="region of interest" description="Disordered" evidence="1">
    <location>
        <begin position="622"/>
        <end position="654"/>
    </location>
</feature>
<feature type="region of interest" description="Disordered" evidence="1">
    <location>
        <begin position="526"/>
        <end position="554"/>
    </location>
</feature>
<evidence type="ECO:0000313" key="6">
    <source>
        <dbReference type="Proteomes" id="UP000291832"/>
    </source>
</evidence>
<keyword evidence="3" id="KW-0732">Signal</keyword>
<dbReference type="Pfam" id="PF20091">
    <property type="entry name" value="Abhydrolase_10"/>
    <property type="match status" value="1"/>
</dbReference>
<feature type="chain" id="PRO_5020710042" description="Alpha/beta hydrolase domain-containing protein" evidence="3">
    <location>
        <begin position="35"/>
        <end position="703"/>
    </location>
</feature>
<proteinExistence type="predicted"/>
<gene>
    <name evidence="5" type="ORF">EV139_1341</name>
</gene>
<evidence type="ECO:0000259" key="4">
    <source>
        <dbReference type="Pfam" id="PF20091"/>
    </source>
</evidence>
<evidence type="ECO:0000256" key="2">
    <source>
        <dbReference type="SAM" id="Phobius"/>
    </source>
</evidence>
<comment type="caution">
    <text evidence="5">The sequence shown here is derived from an EMBL/GenBank/DDBJ whole genome shotgun (WGS) entry which is preliminary data.</text>
</comment>
<keyword evidence="6" id="KW-1185">Reference proteome</keyword>
<dbReference type="AlphaFoldDB" id="A0A4Q7U082"/>
<feature type="domain" description="Alpha/beta hydrolase" evidence="4">
    <location>
        <begin position="51"/>
        <end position="466"/>
    </location>
</feature>
<keyword evidence="2" id="KW-0812">Transmembrane</keyword>
<dbReference type="Proteomes" id="UP000291832">
    <property type="component" value="Unassembled WGS sequence"/>
</dbReference>
<evidence type="ECO:0000313" key="5">
    <source>
        <dbReference type="EMBL" id="RZT65918.1"/>
    </source>
</evidence>
<feature type="signal peptide" evidence="3">
    <location>
        <begin position="1"/>
        <end position="34"/>
    </location>
</feature>
<protein>
    <recommendedName>
        <fullName evidence="4">Alpha/beta hydrolase domain-containing protein</fullName>
    </recommendedName>
</protein>
<feature type="transmembrane region" description="Helical" evidence="2">
    <location>
        <begin position="667"/>
        <end position="687"/>
    </location>
</feature>
<dbReference type="EMBL" id="SHKI01000004">
    <property type="protein sequence ID" value="RZT65918.1"/>
    <property type="molecule type" value="Genomic_DNA"/>
</dbReference>
<keyword evidence="2" id="KW-1133">Transmembrane helix</keyword>
<organism evidence="5 6">
    <name type="scientific">Leucobacter luti</name>
    <dbReference type="NCBI Taxonomy" id="340320"/>
    <lineage>
        <taxon>Bacteria</taxon>
        <taxon>Bacillati</taxon>
        <taxon>Actinomycetota</taxon>
        <taxon>Actinomycetes</taxon>
        <taxon>Micrococcales</taxon>
        <taxon>Microbacteriaceae</taxon>
        <taxon>Leucobacter</taxon>
    </lineage>
</organism>
<dbReference type="RefSeq" id="WP_130453574.1">
    <property type="nucleotide sequence ID" value="NZ_QYAG01000001.1"/>
</dbReference>
<name>A0A4Q7U082_9MICO</name>
<feature type="compositionally biased region" description="Pro residues" evidence="1">
    <location>
        <begin position="629"/>
        <end position="647"/>
    </location>
</feature>
<accession>A0A4Q7U082</accession>
<keyword evidence="2" id="KW-0472">Membrane</keyword>
<sequence length="703" mass="71806">MARLLRRSGRSIGAAGIAALILSGGMVAAAPAVAAPSLGLAALTEVDKPGTTMLSAAPFDVSAYGYEEREYFASGTASQYLNADGSVMGLSAADRMTTAGLGESAGDYTTRVVVRQPSPEVFNGTLVVEWTNVTTGQDGEFGFGESYDTLLTEGYAVAVVSAQKVGVDNLVNTRPERYGDLEVEPDCDGVACPRDAMAWDIFGQVSHALKSSPDSPFADLGVDEVIALGQSGSASYLSLYYNKIHPIHQFFDGIVFWDGAGALRSDITTPGISLRSWSFAWGAGEATGDYVREWDVAGSAHGSFFVNEYMDEVFLRDGTQPGGTDFHTWLMSQGAPCVSPDLGTKVRVGQVIGGAVAAADAWARDGVPAAPSAYFERNADGTAAHDAEGRVIGGVQIADAAAPQFGYAMNTGGWTCGAAASWSALSAQELEQRYVSHDAYVARVTEVTAAARDAGYIVASDAAKTIAEAEASEVAETDLALAVTTPQPVVAAGTAIPLSIVPELTRGAWLEVDGSPVPVTITGTATFTPESDSAASASTASGAPADARGAARATSTVWESQAQLTGLTATAVDGLTAPAEAGSLTVEWCIAGEEQPAEFAGHVNDTCSDGAARALTVAVTAAPETETPPTLPEPEQPAQPGATPDPAPTAQAAAHGALATTGGANHAGLWSLGAGLLLAGAAAAWLARRRRHAGGAADLGGAR</sequence>
<reference evidence="5 6" key="1">
    <citation type="journal article" date="2015" name="Stand. Genomic Sci.">
        <title>Genomic Encyclopedia of Bacterial and Archaeal Type Strains, Phase III: the genomes of soil and plant-associated and newly described type strains.</title>
        <authorList>
            <person name="Whitman W.B."/>
            <person name="Woyke T."/>
            <person name="Klenk H.P."/>
            <person name="Zhou Y."/>
            <person name="Lilburn T.G."/>
            <person name="Beck B.J."/>
            <person name="De Vos P."/>
            <person name="Vandamme P."/>
            <person name="Eisen J.A."/>
            <person name="Garrity G."/>
            <person name="Hugenholtz P."/>
            <person name="Kyrpides N.C."/>
        </authorList>
    </citation>
    <scope>NUCLEOTIDE SEQUENCE [LARGE SCALE GENOMIC DNA]</scope>
    <source>
        <strain evidence="5 6">RF6</strain>
    </source>
</reference>